<keyword evidence="3" id="KW-1185">Reference proteome</keyword>
<accession>A0ABR7WID8</accession>
<protein>
    <submittedName>
        <fullName evidence="2">DUF3558 family protein</fullName>
    </submittedName>
</protein>
<proteinExistence type="predicted"/>
<name>A0ABR7WID8_9ACTN</name>
<organism evidence="2 3">
    <name type="scientific">Gordonia hankookensis</name>
    <dbReference type="NCBI Taxonomy" id="589403"/>
    <lineage>
        <taxon>Bacteria</taxon>
        <taxon>Bacillati</taxon>
        <taxon>Actinomycetota</taxon>
        <taxon>Actinomycetes</taxon>
        <taxon>Mycobacteriales</taxon>
        <taxon>Gordoniaceae</taxon>
        <taxon>Gordonia</taxon>
    </lineage>
</organism>
<evidence type="ECO:0000256" key="1">
    <source>
        <dbReference type="SAM" id="MobiDB-lite"/>
    </source>
</evidence>
<reference evidence="2 3" key="1">
    <citation type="submission" date="2020-09" db="EMBL/GenBank/DDBJ databases">
        <title>Novel species in genus Gordonia.</title>
        <authorList>
            <person name="Zhang G."/>
        </authorList>
    </citation>
    <scope>NUCLEOTIDE SEQUENCE [LARGE SCALE GENOMIC DNA]</scope>
    <source>
        <strain evidence="2 3">ON-33</strain>
    </source>
</reference>
<dbReference type="InterPro" id="IPR024520">
    <property type="entry name" value="DUF3558"/>
</dbReference>
<dbReference type="RefSeq" id="WP_190268187.1">
    <property type="nucleotide sequence ID" value="NZ_BAABAD010000002.1"/>
</dbReference>
<feature type="compositionally biased region" description="Polar residues" evidence="1">
    <location>
        <begin position="44"/>
        <end position="68"/>
    </location>
</feature>
<dbReference type="Proteomes" id="UP000602395">
    <property type="component" value="Unassembled WGS sequence"/>
</dbReference>
<gene>
    <name evidence="2" type="ORF">IDF66_19035</name>
</gene>
<dbReference type="EMBL" id="JACWMS010000004">
    <property type="protein sequence ID" value="MBD1321677.1"/>
    <property type="molecule type" value="Genomic_DNA"/>
</dbReference>
<comment type="caution">
    <text evidence="2">The sequence shown here is derived from an EMBL/GenBank/DDBJ whole genome shotgun (WGS) entry which is preliminary data.</text>
</comment>
<feature type="compositionally biased region" description="Polar residues" evidence="1">
    <location>
        <begin position="8"/>
        <end position="34"/>
    </location>
</feature>
<dbReference type="Pfam" id="PF12079">
    <property type="entry name" value="DUF3558"/>
    <property type="match status" value="1"/>
</dbReference>
<sequence length="199" mass="20848">MLAASLATGCSGQISGSPTQQSSPAISSTPTGPRQTDDNGVSLPFNNHFAQRWNSSNDGTSHEPCTTDPNSLSRIGIDPGSVKDAATVDGQSLRGCTWSYSPPRSEYLAISQTVVDSDGLSWYKQQNHVGSTWLPDRNIEGRDVGVASDNSGSCTTYVQSGGSGVITLADYALSPSLPVSEICGYAIDMVTATIDKIPK</sequence>
<feature type="region of interest" description="Disordered" evidence="1">
    <location>
        <begin position="1"/>
        <end position="68"/>
    </location>
</feature>
<evidence type="ECO:0000313" key="2">
    <source>
        <dbReference type="EMBL" id="MBD1321677.1"/>
    </source>
</evidence>
<evidence type="ECO:0000313" key="3">
    <source>
        <dbReference type="Proteomes" id="UP000602395"/>
    </source>
</evidence>